<dbReference type="EMBL" id="JAWJBA010000075">
    <property type="protein sequence ID" value="MDV2686902.1"/>
    <property type="molecule type" value="Genomic_DNA"/>
</dbReference>
<dbReference type="InterPro" id="IPR029016">
    <property type="entry name" value="GAF-like_dom_sf"/>
</dbReference>
<keyword evidence="2" id="KW-1185">Reference proteome</keyword>
<accession>A0ABU3XG84</accession>
<comment type="caution">
    <text evidence="1">The sequence shown here is derived from an EMBL/GenBank/DDBJ whole genome shotgun (WGS) entry which is preliminary data.</text>
</comment>
<evidence type="ECO:0000313" key="2">
    <source>
        <dbReference type="Proteomes" id="UP001287282"/>
    </source>
</evidence>
<organism evidence="1 2">
    <name type="scientific">Alkalihalophilus lindianensis</name>
    <dbReference type="NCBI Taxonomy" id="1630542"/>
    <lineage>
        <taxon>Bacteria</taxon>
        <taxon>Bacillati</taxon>
        <taxon>Bacillota</taxon>
        <taxon>Bacilli</taxon>
        <taxon>Bacillales</taxon>
        <taxon>Bacillaceae</taxon>
        <taxon>Alkalihalophilus</taxon>
    </lineage>
</organism>
<name>A0ABU3XG84_9BACI</name>
<proteinExistence type="predicted"/>
<sequence length="130" mass="15082">LCRKQNVDPYRVKPKRILTASELREKQKRNKELVEYVKAEIKKLSSTLQLQQPLFVLTDSEGDILWRTGNYQAKNYANQIGFKEGSRWTELDVGTNAIGLALRTKENEFISQFEHYSVSSHQWSCYAAVI</sequence>
<reference evidence="1 2" key="1">
    <citation type="submission" date="2023-10" db="EMBL/GenBank/DDBJ databases">
        <title>Screening of Alkalihalobacillus lindianensis BZ-TG-R113 and Its Alleviation of Salt Stress on Rapeseed Growth.</title>
        <authorList>
            <person name="Zhao B."/>
            <person name="Guo T."/>
        </authorList>
    </citation>
    <scope>NUCLEOTIDE SEQUENCE [LARGE SCALE GENOMIC DNA]</scope>
    <source>
        <strain evidence="1 2">BZ-TG-R113</strain>
    </source>
</reference>
<feature type="non-terminal residue" evidence="1">
    <location>
        <position position="1"/>
    </location>
</feature>
<dbReference type="Proteomes" id="UP001287282">
    <property type="component" value="Unassembled WGS sequence"/>
</dbReference>
<feature type="non-terminal residue" evidence="1">
    <location>
        <position position="130"/>
    </location>
</feature>
<gene>
    <name evidence="1" type="ORF">RYX56_21365</name>
</gene>
<evidence type="ECO:0000313" key="1">
    <source>
        <dbReference type="EMBL" id="MDV2686902.1"/>
    </source>
</evidence>
<dbReference type="Gene3D" id="3.30.450.40">
    <property type="match status" value="1"/>
</dbReference>
<protein>
    <submittedName>
        <fullName evidence="1">Sigma-54-dependent Fis family transcriptional regulator</fullName>
    </submittedName>
</protein>